<evidence type="ECO:0000313" key="1">
    <source>
        <dbReference type="EMBL" id="MCA9379832.1"/>
    </source>
</evidence>
<organism evidence="1 2">
    <name type="scientific">Candidatus Dojkabacteria bacterium</name>
    <dbReference type="NCBI Taxonomy" id="2099670"/>
    <lineage>
        <taxon>Bacteria</taxon>
        <taxon>Candidatus Dojkabacteria</taxon>
    </lineage>
</organism>
<dbReference type="AlphaFoldDB" id="A0A955KZC6"/>
<name>A0A955KZC6_9BACT</name>
<dbReference type="EMBL" id="JAGQLL010000014">
    <property type="protein sequence ID" value="MCA9379832.1"/>
    <property type="molecule type" value="Genomic_DNA"/>
</dbReference>
<dbReference type="Proteomes" id="UP000745577">
    <property type="component" value="Unassembled WGS sequence"/>
</dbReference>
<sequence>MIDNNSAPEKRQNPFRKDILRVLLLVFLSSLVLRETQNRAASVITNPIVNSFMIDSSLATAELFSSEENPNYRPMVDIVRQGISEFEAQGGKVSYEKSEDYRDIDYYEDALDESIDTDGLPLKPGVVKDSFMSKIPYEANLAYLQGEYIATGGFKDFFPPGSGFYNRLIKSHPDLLNSQSQISDFDKFFELTETAGYFEMSEMKEYIESVRVQNGEQPVSSSKVLGKFLEKNEGNLRESIYDTALFFKFMARNDKNTGRFRPTQSNVDWYKENILDEFQGPSYMDPEGDTLNLIGKVYHSWTLTSLVSYFPIEIVGAGGLYQQLGSLGEQGIDKTLSDLQTLAGIQDIDNLLETYKK</sequence>
<evidence type="ECO:0000313" key="2">
    <source>
        <dbReference type="Proteomes" id="UP000745577"/>
    </source>
</evidence>
<accession>A0A955KZC6</accession>
<reference evidence="1" key="1">
    <citation type="submission" date="2020-04" db="EMBL/GenBank/DDBJ databases">
        <authorList>
            <person name="Zhang T."/>
        </authorList>
    </citation>
    <scope>NUCLEOTIDE SEQUENCE</scope>
    <source>
        <strain evidence="1">HKST-UBA15</strain>
    </source>
</reference>
<protein>
    <submittedName>
        <fullName evidence="1">Uncharacterized protein</fullName>
    </submittedName>
</protein>
<comment type="caution">
    <text evidence="1">The sequence shown here is derived from an EMBL/GenBank/DDBJ whole genome shotgun (WGS) entry which is preliminary data.</text>
</comment>
<reference evidence="1" key="2">
    <citation type="journal article" date="2021" name="Microbiome">
        <title>Successional dynamics and alternative stable states in a saline activated sludge microbial community over 9 years.</title>
        <authorList>
            <person name="Wang Y."/>
            <person name="Ye J."/>
            <person name="Ju F."/>
            <person name="Liu L."/>
            <person name="Boyd J.A."/>
            <person name="Deng Y."/>
            <person name="Parks D.H."/>
            <person name="Jiang X."/>
            <person name="Yin X."/>
            <person name="Woodcroft B.J."/>
            <person name="Tyson G.W."/>
            <person name="Hugenholtz P."/>
            <person name="Polz M.F."/>
            <person name="Zhang T."/>
        </authorList>
    </citation>
    <scope>NUCLEOTIDE SEQUENCE</scope>
    <source>
        <strain evidence="1">HKST-UBA15</strain>
    </source>
</reference>
<proteinExistence type="predicted"/>
<gene>
    <name evidence="1" type="ORF">KC675_01490</name>
</gene>